<sequence length="364" mass="41122">MHSLSTSTHGHTQTHMSLSHTTAPRPPARIQHELQPGTGDHGEFDQSNFDLHGPNVHPTQAAAQNAGTSSFAVTALFVEKLCKDFKLEAEQSTTLHTFSQLGGMDPNVSHFDLATRVFMLGIILSQSAELQRQARHKQLEGIDMKVLLQDLYIRLEDTFIFSKEQRANMRSIAQDVMYQHTRTTYKTMHVDVEKILRTHSINYSFNNVFGKPAREQQLVQELKKVCSSVRNAFRLDLVKSLFGKHTEPLSRFTFNSAMKYKQGGNGEGLDPKFMIHLAILRRFCIDHPEIAKAQLLTGSESDVDSELEEGNPTPRKRRKGTGGGRIPNGEDFWSRMDKFFADGIAARGRSLTAEPWKVWVYIVL</sequence>
<protein>
    <submittedName>
        <fullName evidence="2">Uncharacterized protein</fullName>
    </submittedName>
</protein>
<reference evidence="2 3" key="1">
    <citation type="submission" date="2019-02" db="EMBL/GenBank/DDBJ databases">
        <title>Genome sequencing of the rare red list fungi Antrodiella citrinella (Flaviporus citrinellus).</title>
        <authorList>
            <person name="Buettner E."/>
            <person name="Kellner H."/>
        </authorList>
    </citation>
    <scope>NUCLEOTIDE SEQUENCE [LARGE SCALE GENOMIC DNA]</scope>
    <source>
        <strain evidence="2 3">DSM 108506</strain>
    </source>
</reference>
<name>A0A4S4ML40_9APHY</name>
<evidence type="ECO:0000313" key="2">
    <source>
        <dbReference type="EMBL" id="THH26574.1"/>
    </source>
</evidence>
<accession>A0A4S4ML40</accession>
<evidence type="ECO:0000313" key="3">
    <source>
        <dbReference type="Proteomes" id="UP000308730"/>
    </source>
</evidence>
<proteinExistence type="predicted"/>
<feature type="region of interest" description="Disordered" evidence="1">
    <location>
        <begin position="1"/>
        <end position="63"/>
    </location>
</feature>
<dbReference type="EMBL" id="SGPM01000333">
    <property type="protein sequence ID" value="THH26574.1"/>
    <property type="molecule type" value="Genomic_DNA"/>
</dbReference>
<organism evidence="2 3">
    <name type="scientific">Antrodiella citrinella</name>
    <dbReference type="NCBI Taxonomy" id="2447956"/>
    <lineage>
        <taxon>Eukaryota</taxon>
        <taxon>Fungi</taxon>
        <taxon>Dikarya</taxon>
        <taxon>Basidiomycota</taxon>
        <taxon>Agaricomycotina</taxon>
        <taxon>Agaricomycetes</taxon>
        <taxon>Polyporales</taxon>
        <taxon>Steccherinaceae</taxon>
        <taxon>Antrodiella</taxon>
    </lineage>
</organism>
<dbReference type="AlphaFoldDB" id="A0A4S4ML40"/>
<evidence type="ECO:0000256" key="1">
    <source>
        <dbReference type="SAM" id="MobiDB-lite"/>
    </source>
</evidence>
<feature type="compositionally biased region" description="Polar residues" evidence="1">
    <location>
        <begin position="1"/>
        <end position="22"/>
    </location>
</feature>
<keyword evidence="3" id="KW-1185">Reference proteome</keyword>
<gene>
    <name evidence="2" type="ORF">EUX98_g7618</name>
</gene>
<feature type="region of interest" description="Disordered" evidence="1">
    <location>
        <begin position="301"/>
        <end position="330"/>
    </location>
</feature>
<dbReference type="OrthoDB" id="3269273at2759"/>
<dbReference type="Proteomes" id="UP000308730">
    <property type="component" value="Unassembled WGS sequence"/>
</dbReference>
<comment type="caution">
    <text evidence="2">The sequence shown here is derived from an EMBL/GenBank/DDBJ whole genome shotgun (WGS) entry which is preliminary data.</text>
</comment>